<dbReference type="Proteomes" id="UP000501812">
    <property type="component" value="Chromosome"/>
</dbReference>
<evidence type="ECO:0000313" key="2">
    <source>
        <dbReference type="EMBL" id="QJE95147.1"/>
    </source>
</evidence>
<dbReference type="Gene3D" id="2.120.10.30">
    <property type="entry name" value="TolB, C-terminal domain"/>
    <property type="match status" value="1"/>
</dbReference>
<accession>A0A858REA1</accession>
<reference evidence="2 3" key="1">
    <citation type="submission" date="2020-04" db="EMBL/GenBank/DDBJ databases">
        <title>Luteolibacter sp. G-1-1-1 isolated from soil.</title>
        <authorList>
            <person name="Dahal R.H."/>
        </authorList>
    </citation>
    <scope>NUCLEOTIDE SEQUENCE [LARGE SCALE GENOMIC DNA]</scope>
    <source>
        <strain evidence="2 3">G-1-1-1</strain>
    </source>
</reference>
<protein>
    <submittedName>
        <fullName evidence="2">Sorbosone dehydrogenase family protein</fullName>
    </submittedName>
</protein>
<keyword evidence="3" id="KW-1185">Reference proteome</keyword>
<dbReference type="RefSeq" id="WP_169453368.1">
    <property type="nucleotide sequence ID" value="NZ_CP051774.1"/>
</dbReference>
<evidence type="ECO:0000259" key="1">
    <source>
        <dbReference type="Pfam" id="PF22807"/>
    </source>
</evidence>
<dbReference type="PANTHER" id="PTHR33546:SF1">
    <property type="entry name" value="LARGE, MULTIFUNCTIONAL SECRETED PROTEIN"/>
    <property type="match status" value="1"/>
</dbReference>
<proteinExistence type="predicted"/>
<name>A0A858REA1_9BACT</name>
<dbReference type="InterPro" id="IPR054539">
    <property type="entry name" value="Beta-prop_PDH"/>
</dbReference>
<dbReference type="AlphaFoldDB" id="A0A858REA1"/>
<dbReference type="Pfam" id="PF22807">
    <property type="entry name" value="TrAA12"/>
    <property type="match status" value="1"/>
</dbReference>
<gene>
    <name evidence="2" type="ORF">HHL09_04955</name>
</gene>
<evidence type="ECO:0000313" key="3">
    <source>
        <dbReference type="Proteomes" id="UP000501812"/>
    </source>
</evidence>
<dbReference type="KEGG" id="luo:HHL09_04955"/>
<dbReference type="InterPro" id="IPR011042">
    <property type="entry name" value="6-blade_b-propeller_TolB-like"/>
</dbReference>
<sequence length="393" mass="42940">MRHSISFLFFPLLATAAEKPTTSSITGNIFRPVQLEASEARIGKLKLADGFKLSVFARNLGAPRMMANSPAGGVYVTRRGEKGDLLLLQDTNKDGVAESNRSILKLPHIHGIAVRGDTLFLTTIREVYTTTIGDEGSIGELKKLYDDLPDAGQHPNRTMAFSPKGELFLSVGSTTNSAAEPNPESATLLKIDPRGGKRTIFAKGLRNTIGFAWHPETGKLYGMDHGIDYLGDEIQREELNELKEGMNYGWPFVYEEGKPNLEDDPKETTGMTWEEYAKTCEPSILTATAHSAPMALLFPSKAQFPADFSGDALVTFHGSWNRAEPTGYSVMRLRFKDGEPVAFENFLSGFIEGDGQFGRPCGLLERPDGSILISDDGAGMIYRITHAGPDSAE</sequence>
<dbReference type="EMBL" id="CP051774">
    <property type="protein sequence ID" value="QJE95147.1"/>
    <property type="molecule type" value="Genomic_DNA"/>
</dbReference>
<dbReference type="InterPro" id="IPR011041">
    <property type="entry name" value="Quinoprot_gluc/sorb_DH_b-prop"/>
</dbReference>
<feature type="domain" description="Pyrroloquinoline quinone-dependent pyranose dehydrogenase beta-propeller" evidence="1">
    <location>
        <begin position="46"/>
        <end position="385"/>
    </location>
</feature>
<dbReference type="PANTHER" id="PTHR33546">
    <property type="entry name" value="LARGE, MULTIFUNCTIONAL SECRETED PROTEIN-RELATED"/>
    <property type="match status" value="1"/>
</dbReference>
<organism evidence="2 3">
    <name type="scientific">Luteolibacter luteus</name>
    <dbReference type="NCBI Taxonomy" id="2728835"/>
    <lineage>
        <taxon>Bacteria</taxon>
        <taxon>Pseudomonadati</taxon>
        <taxon>Verrucomicrobiota</taxon>
        <taxon>Verrucomicrobiia</taxon>
        <taxon>Verrucomicrobiales</taxon>
        <taxon>Verrucomicrobiaceae</taxon>
        <taxon>Luteolibacter</taxon>
    </lineage>
</organism>
<dbReference type="SUPFAM" id="SSF50952">
    <property type="entry name" value="Soluble quinoprotein glucose dehydrogenase"/>
    <property type="match status" value="1"/>
</dbReference>